<protein>
    <recommendedName>
        <fullName evidence="2">Dihydroorotate dehydrogenase domain-containing protein</fullName>
    </recommendedName>
</protein>
<dbReference type="SUPFAM" id="SSF51395">
    <property type="entry name" value="FMN-linked oxidoreductases"/>
    <property type="match status" value="1"/>
</dbReference>
<dbReference type="Gene3D" id="3.20.20.70">
    <property type="entry name" value="Aldolase class I"/>
    <property type="match status" value="1"/>
</dbReference>
<evidence type="ECO:0008006" key="2">
    <source>
        <dbReference type="Google" id="ProtNLM"/>
    </source>
</evidence>
<dbReference type="AlphaFoldDB" id="A0A7C4Q7Q6"/>
<reference evidence="1" key="1">
    <citation type="journal article" date="2020" name="mSystems">
        <title>Genome- and Community-Level Interaction Insights into Carbon Utilization and Element Cycling Functions of Hydrothermarchaeota in Hydrothermal Sediment.</title>
        <authorList>
            <person name="Zhou Z."/>
            <person name="Liu Y."/>
            <person name="Xu W."/>
            <person name="Pan J."/>
            <person name="Luo Z.H."/>
            <person name="Li M."/>
        </authorList>
    </citation>
    <scope>NUCLEOTIDE SEQUENCE [LARGE SCALE GENOMIC DNA]</scope>
    <source>
        <strain evidence="1">SpSt-556</strain>
    </source>
</reference>
<sequence>MAMLTAKQELMLEKGWMNSAGALGFNPPLPYWQYQPPIAYVTPPLTEKARPPAVNRKVMRFAGGVLLHNGGFNPGLRTALKENTERWARSKIPVWVHLLLEDPHSAERMLAQVETCSAVTVVEISLPQEWSAEQSAQILRSLRSDLPLVLRVPLNQMSEEWIKQAGAAGFCALTIGAPLGSLPDPHWGVLTGWLYGPALFPLALQTLLRWGDCGLPLILGCGLFREQDVITALQQGAAAVQLDAILWQGGIF</sequence>
<organism evidence="1">
    <name type="scientific">Bellilinea caldifistulae</name>
    <dbReference type="NCBI Taxonomy" id="360411"/>
    <lineage>
        <taxon>Bacteria</taxon>
        <taxon>Bacillati</taxon>
        <taxon>Chloroflexota</taxon>
        <taxon>Anaerolineae</taxon>
        <taxon>Anaerolineales</taxon>
        <taxon>Anaerolineaceae</taxon>
        <taxon>Bellilinea</taxon>
    </lineage>
</organism>
<accession>A0A7C4Q7Q6</accession>
<proteinExistence type="predicted"/>
<dbReference type="EMBL" id="DSXR01000032">
    <property type="protein sequence ID" value="HGS86454.1"/>
    <property type="molecule type" value="Genomic_DNA"/>
</dbReference>
<gene>
    <name evidence="1" type="ORF">ENT17_02430</name>
</gene>
<dbReference type="CDD" id="cd04722">
    <property type="entry name" value="TIM_phosphate_binding"/>
    <property type="match status" value="1"/>
</dbReference>
<name>A0A7C4Q7Q6_9CHLR</name>
<evidence type="ECO:0000313" key="1">
    <source>
        <dbReference type="EMBL" id="HGS86454.1"/>
    </source>
</evidence>
<comment type="caution">
    <text evidence="1">The sequence shown here is derived from an EMBL/GenBank/DDBJ whole genome shotgun (WGS) entry which is preliminary data.</text>
</comment>
<dbReference type="InterPro" id="IPR013785">
    <property type="entry name" value="Aldolase_TIM"/>
</dbReference>